<keyword evidence="6" id="KW-1185">Reference proteome</keyword>
<accession>A0ABU2MRC8</accession>
<dbReference type="Pfam" id="PF13377">
    <property type="entry name" value="Peripla_BP_3"/>
    <property type="match status" value="1"/>
</dbReference>
<dbReference type="SUPFAM" id="SSF53822">
    <property type="entry name" value="Periplasmic binding protein-like I"/>
    <property type="match status" value="1"/>
</dbReference>
<keyword evidence="3" id="KW-0804">Transcription</keyword>
<keyword evidence="1" id="KW-0805">Transcription regulation</keyword>
<dbReference type="EMBL" id="JAVREL010000008">
    <property type="protein sequence ID" value="MDT0344181.1"/>
    <property type="molecule type" value="Genomic_DNA"/>
</dbReference>
<protein>
    <submittedName>
        <fullName evidence="5">LacI family DNA-binding transcriptional regulator</fullName>
    </submittedName>
</protein>
<evidence type="ECO:0000259" key="4">
    <source>
        <dbReference type="PROSITE" id="PS50932"/>
    </source>
</evidence>
<dbReference type="PROSITE" id="PS50932">
    <property type="entry name" value="HTH_LACI_2"/>
    <property type="match status" value="1"/>
</dbReference>
<name>A0ABU2MRC8_9ACTN</name>
<dbReference type="PROSITE" id="PS00356">
    <property type="entry name" value="HTH_LACI_1"/>
    <property type="match status" value="1"/>
</dbReference>
<dbReference type="PANTHER" id="PTHR30146">
    <property type="entry name" value="LACI-RELATED TRANSCRIPTIONAL REPRESSOR"/>
    <property type="match status" value="1"/>
</dbReference>
<feature type="domain" description="HTH lacI-type" evidence="4">
    <location>
        <begin position="13"/>
        <end position="67"/>
    </location>
</feature>
<gene>
    <name evidence="5" type="ORF">RM590_16370</name>
</gene>
<dbReference type="InterPro" id="IPR046335">
    <property type="entry name" value="LacI/GalR-like_sensor"/>
</dbReference>
<organism evidence="5 6">
    <name type="scientific">Streptomyces litchfieldiae</name>
    <dbReference type="NCBI Taxonomy" id="3075543"/>
    <lineage>
        <taxon>Bacteria</taxon>
        <taxon>Bacillati</taxon>
        <taxon>Actinomycetota</taxon>
        <taxon>Actinomycetes</taxon>
        <taxon>Kitasatosporales</taxon>
        <taxon>Streptomycetaceae</taxon>
        <taxon>Streptomyces</taxon>
    </lineage>
</organism>
<comment type="caution">
    <text evidence="5">The sequence shown here is derived from an EMBL/GenBank/DDBJ whole genome shotgun (WGS) entry which is preliminary data.</text>
</comment>
<proteinExistence type="predicted"/>
<dbReference type="InterPro" id="IPR000843">
    <property type="entry name" value="HTH_LacI"/>
</dbReference>
<keyword evidence="2 5" id="KW-0238">DNA-binding</keyword>
<dbReference type="CDD" id="cd01392">
    <property type="entry name" value="HTH_LacI"/>
    <property type="match status" value="1"/>
</dbReference>
<dbReference type="PANTHER" id="PTHR30146:SF109">
    <property type="entry name" value="HTH-TYPE TRANSCRIPTIONAL REGULATOR GALS"/>
    <property type="match status" value="1"/>
</dbReference>
<evidence type="ECO:0000256" key="2">
    <source>
        <dbReference type="ARBA" id="ARBA00023125"/>
    </source>
</evidence>
<dbReference type="Gene3D" id="1.10.260.40">
    <property type="entry name" value="lambda repressor-like DNA-binding domains"/>
    <property type="match status" value="1"/>
</dbReference>
<dbReference type="SUPFAM" id="SSF47413">
    <property type="entry name" value="lambda repressor-like DNA-binding domains"/>
    <property type="match status" value="1"/>
</dbReference>
<evidence type="ECO:0000256" key="3">
    <source>
        <dbReference type="ARBA" id="ARBA00023163"/>
    </source>
</evidence>
<dbReference type="GO" id="GO:0003677">
    <property type="term" value="F:DNA binding"/>
    <property type="evidence" value="ECO:0007669"/>
    <property type="project" value="UniProtKB-KW"/>
</dbReference>
<evidence type="ECO:0000256" key="1">
    <source>
        <dbReference type="ARBA" id="ARBA00023015"/>
    </source>
</evidence>
<dbReference type="Pfam" id="PF00356">
    <property type="entry name" value="LacI"/>
    <property type="match status" value="1"/>
</dbReference>
<evidence type="ECO:0000313" key="6">
    <source>
        <dbReference type="Proteomes" id="UP001183246"/>
    </source>
</evidence>
<dbReference type="InterPro" id="IPR010982">
    <property type="entry name" value="Lambda_DNA-bd_dom_sf"/>
</dbReference>
<sequence length="354" mass="37797">MAEVQAARTGKPVTLRDVAEAAGVPLSSVSLVVNGKPGVSDMRRKRILQAIEALQYVPPRRSADTRKPRRIVGLVMEALSPAAAQDGFMAEVVSGVEDGLRGQGLQMLLHLYRPHDDPISDLRSLTGRGVDGMIVANGGDIDEAAVQRILATDVPVVLLENYLDHDTGIHAVVADNFTAGYRCTQHLLELGHRRIGMLVGSTCYVSLTDRRRGYHAALLEAGLTPVPELTPPQEAGAPVKGYQQMRKLLNLPEPPTAVYAVSDKSAMGAYTAIAEAGLEIPRDISIIGTDDVLQSTLLSPPLTTFVVPKFELGRMAAQAVHTLIDTPSAAASRTVLHGRIAQRASTAPPPARRA</sequence>
<dbReference type="Gene3D" id="3.40.50.2300">
    <property type="match status" value="2"/>
</dbReference>
<dbReference type="RefSeq" id="WP_311705353.1">
    <property type="nucleotide sequence ID" value="NZ_JAVREL010000008.1"/>
</dbReference>
<dbReference type="InterPro" id="IPR028082">
    <property type="entry name" value="Peripla_BP_I"/>
</dbReference>
<reference evidence="6" key="1">
    <citation type="submission" date="2023-07" db="EMBL/GenBank/DDBJ databases">
        <title>30 novel species of actinomycetes from the DSMZ collection.</title>
        <authorList>
            <person name="Nouioui I."/>
        </authorList>
    </citation>
    <scope>NUCLEOTIDE SEQUENCE [LARGE SCALE GENOMIC DNA]</scope>
    <source>
        <strain evidence="6">DSM 44938</strain>
    </source>
</reference>
<evidence type="ECO:0000313" key="5">
    <source>
        <dbReference type="EMBL" id="MDT0344181.1"/>
    </source>
</evidence>
<dbReference type="Proteomes" id="UP001183246">
    <property type="component" value="Unassembled WGS sequence"/>
</dbReference>
<dbReference type="SMART" id="SM00354">
    <property type="entry name" value="HTH_LACI"/>
    <property type="match status" value="1"/>
</dbReference>